<feature type="signal peptide" evidence="3">
    <location>
        <begin position="1"/>
        <end position="25"/>
    </location>
</feature>
<keyword evidence="2 3" id="KW-0732">Signal</keyword>
<feature type="domain" description="Leucine-binding protein" evidence="4">
    <location>
        <begin position="53"/>
        <end position="391"/>
    </location>
</feature>
<evidence type="ECO:0000256" key="1">
    <source>
        <dbReference type="ARBA" id="ARBA00010062"/>
    </source>
</evidence>
<evidence type="ECO:0000259" key="4">
    <source>
        <dbReference type="Pfam" id="PF13458"/>
    </source>
</evidence>
<dbReference type="Proteomes" id="UP000198280">
    <property type="component" value="Unassembled WGS sequence"/>
</dbReference>
<comment type="similarity">
    <text evidence="1">Belongs to the leucine-binding protein family.</text>
</comment>
<dbReference type="SUPFAM" id="SSF53822">
    <property type="entry name" value="Periplasmic binding protein-like I"/>
    <property type="match status" value="1"/>
</dbReference>
<dbReference type="Pfam" id="PF13458">
    <property type="entry name" value="Peripla_BP_6"/>
    <property type="match status" value="1"/>
</dbReference>
<dbReference type="AlphaFoldDB" id="A0A239NQC9"/>
<evidence type="ECO:0000313" key="6">
    <source>
        <dbReference type="Proteomes" id="UP000198280"/>
    </source>
</evidence>
<proteinExistence type="inferred from homology"/>
<feature type="chain" id="PRO_5039641437" evidence="3">
    <location>
        <begin position="26"/>
        <end position="422"/>
    </location>
</feature>
<evidence type="ECO:0000256" key="3">
    <source>
        <dbReference type="SAM" id="SignalP"/>
    </source>
</evidence>
<dbReference type="EMBL" id="FZOF01000042">
    <property type="protein sequence ID" value="SNT56584.1"/>
    <property type="molecule type" value="Genomic_DNA"/>
</dbReference>
<dbReference type="PROSITE" id="PS51257">
    <property type="entry name" value="PROKAR_LIPOPROTEIN"/>
    <property type="match status" value="1"/>
</dbReference>
<dbReference type="InterPro" id="IPR028082">
    <property type="entry name" value="Peripla_BP_I"/>
</dbReference>
<evidence type="ECO:0000313" key="5">
    <source>
        <dbReference type="EMBL" id="SNT56584.1"/>
    </source>
</evidence>
<reference evidence="5 6" key="1">
    <citation type="submission" date="2017-06" db="EMBL/GenBank/DDBJ databases">
        <authorList>
            <person name="Kim H.J."/>
            <person name="Triplett B.A."/>
        </authorList>
    </citation>
    <scope>NUCLEOTIDE SEQUENCE [LARGE SCALE GENOMIC DNA]</scope>
    <source>
        <strain evidence="5 6">CGMCC 4.1858</strain>
    </source>
</reference>
<gene>
    <name evidence="5" type="ORF">SAMN05216252_14221</name>
</gene>
<name>A0A239NQC9_9ACTN</name>
<dbReference type="RefSeq" id="WP_089229029.1">
    <property type="nucleotide sequence ID" value="NZ_FZOF01000042.1"/>
</dbReference>
<dbReference type="Gene3D" id="3.40.50.2300">
    <property type="match status" value="2"/>
</dbReference>
<dbReference type="OrthoDB" id="26870at2"/>
<dbReference type="PANTHER" id="PTHR47235:SF1">
    <property type="entry name" value="BLR6548 PROTEIN"/>
    <property type="match status" value="1"/>
</dbReference>
<protein>
    <submittedName>
        <fullName evidence="5">Amino acid/amide ABC transporter substrate-binding protein, HAAT family</fullName>
    </submittedName>
</protein>
<dbReference type="PANTHER" id="PTHR47235">
    <property type="entry name" value="BLR6548 PROTEIN"/>
    <property type="match status" value="1"/>
</dbReference>
<keyword evidence="6" id="KW-1185">Reference proteome</keyword>
<accession>A0A239NQC9</accession>
<organism evidence="5 6">
    <name type="scientific">Actinacidiphila glaucinigra</name>
    <dbReference type="NCBI Taxonomy" id="235986"/>
    <lineage>
        <taxon>Bacteria</taxon>
        <taxon>Bacillati</taxon>
        <taxon>Actinomycetota</taxon>
        <taxon>Actinomycetes</taxon>
        <taxon>Kitasatosporales</taxon>
        <taxon>Streptomycetaceae</taxon>
        <taxon>Actinacidiphila</taxon>
    </lineage>
</organism>
<sequence>MTRKQRLRSTVVLTAALTCVLTACGGDTGTTADDGPVDANGVRIGPGVTDSAITLGVLTDLSGPYGPLGRSVLQAEKLYVDQVNRKGGVCGRKLKLLVRDHGYDVEKAVVQYNEMEPRIAAMPGLLGSSIINVLLDNIMNDDVMTTSLGYSSNLLGQHTLTTINSTYDVDMVNGFEYLVETRGLGPGDRIGYLYLDGDYGNNARRGARFVADERGMTLVEKKVQDSREDLSQEVRELAESGVKAILISTSPPQTASAVGAAAAIGLDVPFLGSAVGFDPRLLKTPAAPALLKMLELVAPTPALSSDAPEAGRLVADYRRRYPGAPLDQGLVTGHNTMAVAVQDLKSACAAKDLSRTGIIEAHRRQKQYDPGLGPALDFSDPWEPSATQSYIVKPEQGVPGGLAGVKDAFKVPLVDEYIAVMI</sequence>
<evidence type="ECO:0000256" key="2">
    <source>
        <dbReference type="ARBA" id="ARBA00022729"/>
    </source>
</evidence>
<dbReference type="InterPro" id="IPR028081">
    <property type="entry name" value="Leu-bd"/>
</dbReference>